<evidence type="ECO:0000313" key="1">
    <source>
        <dbReference type="EMBL" id="KAI5660359.1"/>
    </source>
</evidence>
<gene>
    <name evidence="1" type="ORF">M9H77_29152</name>
</gene>
<accession>A0ACC0AJL2</accession>
<comment type="caution">
    <text evidence="1">The sequence shown here is derived from an EMBL/GenBank/DDBJ whole genome shotgun (WGS) entry which is preliminary data.</text>
</comment>
<protein>
    <submittedName>
        <fullName evidence="1">Uncharacterized protein</fullName>
    </submittedName>
</protein>
<dbReference type="Proteomes" id="UP001060085">
    <property type="component" value="Linkage Group LG06"/>
</dbReference>
<sequence>MELDHQDPNNPISDLNYAHGLHFQEVLMASSVITPFLPQNNPSSSLTFCEICLERKENDEIFTLQTCKHFFCNNCIIKHVEFKVMENFHIIKCPVLDCKSFLEFDSCSLIIPKDILSKWDEILCRSSIPDSQKFYCPYKNCSAMLIKDHTYNGGIIITEAECPECKRLFCAECEVPWHEGVECDEFKKLNECEREKEDLMLRELAKGKKWNRCPRCKFYVEKASGCLHMTCRTKKVLRMEE</sequence>
<proteinExistence type="predicted"/>
<dbReference type="EMBL" id="CM044706">
    <property type="protein sequence ID" value="KAI5660359.1"/>
    <property type="molecule type" value="Genomic_DNA"/>
</dbReference>
<name>A0ACC0AJL2_CATRO</name>
<reference evidence="2" key="1">
    <citation type="journal article" date="2023" name="Nat. Plants">
        <title>Single-cell RNA sequencing provides a high-resolution roadmap for understanding the multicellular compartmentation of specialized metabolism.</title>
        <authorList>
            <person name="Sun S."/>
            <person name="Shen X."/>
            <person name="Li Y."/>
            <person name="Li Y."/>
            <person name="Wang S."/>
            <person name="Li R."/>
            <person name="Zhang H."/>
            <person name="Shen G."/>
            <person name="Guo B."/>
            <person name="Wei J."/>
            <person name="Xu J."/>
            <person name="St-Pierre B."/>
            <person name="Chen S."/>
            <person name="Sun C."/>
        </authorList>
    </citation>
    <scope>NUCLEOTIDE SEQUENCE [LARGE SCALE GENOMIC DNA]</scope>
</reference>
<keyword evidence="2" id="KW-1185">Reference proteome</keyword>
<organism evidence="1 2">
    <name type="scientific">Catharanthus roseus</name>
    <name type="common">Madagascar periwinkle</name>
    <name type="synonym">Vinca rosea</name>
    <dbReference type="NCBI Taxonomy" id="4058"/>
    <lineage>
        <taxon>Eukaryota</taxon>
        <taxon>Viridiplantae</taxon>
        <taxon>Streptophyta</taxon>
        <taxon>Embryophyta</taxon>
        <taxon>Tracheophyta</taxon>
        <taxon>Spermatophyta</taxon>
        <taxon>Magnoliopsida</taxon>
        <taxon>eudicotyledons</taxon>
        <taxon>Gunneridae</taxon>
        <taxon>Pentapetalae</taxon>
        <taxon>asterids</taxon>
        <taxon>lamiids</taxon>
        <taxon>Gentianales</taxon>
        <taxon>Apocynaceae</taxon>
        <taxon>Rauvolfioideae</taxon>
        <taxon>Vinceae</taxon>
        <taxon>Catharanthinae</taxon>
        <taxon>Catharanthus</taxon>
    </lineage>
</organism>
<evidence type="ECO:0000313" key="2">
    <source>
        <dbReference type="Proteomes" id="UP001060085"/>
    </source>
</evidence>